<keyword evidence="2" id="KW-1185">Reference proteome</keyword>
<evidence type="ECO:0008006" key="3">
    <source>
        <dbReference type="Google" id="ProtNLM"/>
    </source>
</evidence>
<dbReference type="AlphaFoldDB" id="A0A4S8MTR7"/>
<dbReference type="Proteomes" id="UP000297245">
    <property type="component" value="Unassembled WGS sequence"/>
</dbReference>
<dbReference type="SUPFAM" id="SSF52047">
    <property type="entry name" value="RNI-like"/>
    <property type="match status" value="1"/>
</dbReference>
<organism evidence="1 2">
    <name type="scientific">Dendrothele bispora (strain CBS 962.96)</name>
    <dbReference type="NCBI Taxonomy" id="1314807"/>
    <lineage>
        <taxon>Eukaryota</taxon>
        <taxon>Fungi</taxon>
        <taxon>Dikarya</taxon>
        <taxon>Basidiomycota</taxon>
        <taxon>Agaricomycotina</taxon>
        <taxon>Agaricomycetes</taxon>
        <taxon>Agaricomycetidae</taxon>
        <taxon>Agaricales</taxon>
        <taxon>Agaricales incertae sedis</taxon>
        <taxon>Dendrothele</taxon>
    </lineage>
</organism>
<reference evidence="1 2" key="1">
    <citation type="journal article" date="2019" name="Nat. Ecol. Evol.">
        <title>Megaphylogeny resolves global patterns of mushroom evolution.</title>
        <authorList>
            <person name="Varga T."/>
            <person name="Krizsan K."/>
            <person name="Foldi C."/>
            <person name="Dima B."/>
            <person name="Sanchez-Garcia M."/>
            <person name="Sanchez-Ramirez S."/>
            <person name="Szollosi G.J."/>
            <person name="Szarkandi J.G."/>
            <person name="Papp V."/>
            <person name="Albert L."/>
            <person name="Andreopoulos W."/>
            <person name="Angelini C."/>
            <person name="Antonin V."/>
            <person name="Barry K.W."/>
            <person name="Bougher N.L."/>
            <person name="Buchanan P."/>
            <person name="Buyck B."/>
            <person name="Bense V."/>
            <person name="Catcheside P."/>
            <person name="Chovatia M."/>
            <person name="Cooper J."/>
            <person name="Damon W."/>
            <person name="Desjardin D."/>
            <person name="Finy P."/>
            <person name="Geml J."/>
            <person name="Haridas S."/>
            <person name="Hughes K."/>
            <person name="Justo A."/>
            <person name="Karasinski D."/>
            <person name="Kautmanova I."/>
            <person name="Kiss B."/>
            <person name="Kocsube S."/>
            <person name="Kotiranta H."/>
            <person name="LaButti K.M."/>
            <person name="Lechner B.E."/>
            <person name="Liimatainen K."/>
            <person name="Lipzen A."/>
            <person name="Lukacs Z."/>
            <person name="Mihaltcheva S."/>
            <person name="Morgado L.N."/>
            <person name="Niskanen T."/>
            <person name="Noordeloos M.E."/>
            <person name="Ohm R.A."/>
            <person name="Ortiz-Santana B."/>
            <person name="Ovrebo C."/>
            <person name="Racz N."/>
            <person name="Riley R."/>
            <person name="Savchenko A."/>
            <person name="Shiryaev A."/>
            <person name="Soop K."/>
            <person name="Spirin V."/>
            <person name="Szebenyi C."/>
            <person name="Tomsovsky M."/>
            <person name="Tulloss R.E."/>
            <person name="Uehling J."/>
            <person name="Grigoriev I.V."/>
            <person name="Vagvolgyi C."/>
            <person name="Papp T."/>
            <person name="Martin F.M."/>
            <person name="Miettinen O."/>
            <person name="Hibbett D.S."/>
            <person name="Nagy L.G."/>
        </authorList>
    </citation>
    <scope>NUCLEOTIDE SEQUENCE [LARGE SCALE GENOMIC DNA]</scope>
    <source>
        <strain evidence="1 2">CBS 962.96</strain>
    </source>
</reference>
<protein>
    <recommendedName>
        <fullName evidence="3">F-box domain-containing protein</fullName>
    </recommendedName>
</protein>
<dbReference type="OrthoDB" id="2883937at2759"/>
<dbReference type="InterPro" id="IPR032675">
    <property type="entry name" value="LRR_dom_sf"/>
</dbReference>
<accession>A0A4S8MTR7</accession>
<sequence length="532" mass="59884">MHNLAASKQNLNSVALVANGPSIDSLPAEILFRIFEEVCLSHGSPDNWYCPNFLGQFVDSPALTLSWVSQYWRKLTFSNPALWSSIRLDADDMILRNSTPSDPPISDIIREFLRRSGDAPIRLSLSVVYSQSVDPQFCTILEVLVKESHRWRELQLATTWEALGFLQQHTTLDQIRGRLPILERLSVDWWDCFDIENVSPTLILFDHAPRLHDFTSAVIERPEDLQPSPEGCVRLPLEQIRSCTFRGSDLDEISYMASRTSQLEKLTIEKCRNEDIRNLAPRNVTQFNNITSLAVSPSAVWPTPHDWQSLSIVFGHLTLPNLHTLEIYDDASSEEWKWDVLLKDFQGFASRSRCRITDLCLRNLPLSNFDAVQSLIQLMPFIVKLFIQERDRTDQDGGQVRDTPAFLRAALNVPLSCDCLPSFSESTLAPGLPSPFLSNLENLELILNAGDGEWVSAIFSVLKLSPRISQSRGVVCLRSLSLAIMCNSDQDSASAARLLQEVEVLNLGRTDEMRLRVESFRDLGTAAGEAGL</sequence>
<name>A0A4S8MTR7_DENBC</name>
<gene>
    <name evidence="1" type="ORF">K435DRAFT_789466</name>
</gene>
<dbReference type="EMBL" id="ML179043">
    <property type="protein sequence ID" value="THV06311.1"/>
    <property type="molecule type" value="Genomic_DNA"/>
</dbReference>
<evidence type="ECO:0000313" key="2">
    <source>
        <dbReference type="Proteomes" id="UP000297245"/>
    </source>
</evidence>
<evidence type="ECO:0000313" key="1">
    <source>
        <dbReference type="EMBL" id="THV06311.1"/>
    </source>
</evidence>
<dbReference type="Gene3D" id="3.80.10.10">
    <property type="entry name" value="Ribonuclease Inhibitor"/>
    <property type="match status" value="1"/>
</dbReference>
<proteinExistence type="predicted"/>